<dbReference type="Proteomes" id="UP001652624">
    <property type="component" value="Chromosome 6"/>
</dbReference>
<evidence type="ECO:0000313" key="3">
    <source>
        <dbReference type="RefSeq" id="XP_060039776.1"/>
    </source>
</evidence>
<sequence length="314" mass="32980">MFPDTSSWETFQCITDQNSSKDFMDKTTYSRTTRPGSAGSSSGSTGAGTAGAGRQTTAPSSQGSGTTGPSSVVSQTSSQSKEGSESTGSSVIGSDSTSTSLVYPWAPLDSLLPCWALLLPRWALSQPQEFFLRDPLLTQLQQCAVVHWEKKKCLETHGRPTATSAPAWLPGLWTADPGSAPPHPHVEPERRWSPSHLVIHTCCDIGHYAASSAAPWSPAACALMPPCPHAALHCIAPIGPSAGARPRSLSTWPRLCGGPPRGSTAEDSGQCCAGQPRPGPSCWSPSTGIPPMPRFFMWGEVPGSTNSKAAPISR</sequence>
<accession>A0ABM3WT78</accession>
<feature type="region of interest" description="Disordered" evidence="1">
    <location>
        <begin position="22"/>
        <end position="95"/>
    </location>
</feature>
<gene>
    <name evidence="3" type="primary">LOC132536200</name>
</gene>
<evidence type="ECO:0000313" key="2">
    <source>
        <dbReference type="Proteomes" id="UP001652624"/>
    </source>
</evidence>
<dbReference type="GeneID" id="132536200"/>
<reference evidence="3" key="1">
    <citation type="submission" date="2025-08" db="UniProtKB">
        <authorList>
            <consortium name="RefSeq"/>
        </authorList>
    </citation>
    <scope>IDENTIFICATION</scope>
</reference>
<protein>
    <submittedName>
        <fullName evidence="3">Uncharacterized protein LOC132536200</fullName>
    </submittedName>
</protein>
<proteinExistence type="predicted"/>
<dbReference type="RefSeq" id="XP_060039776.1">
    <property type="nucleotide sequence ID" value="XM_060183793.1"/>
</dbReference>
<feature type="compositionally biased region" description="Low complexity" evidence="1">
    <location>
        <begin position="30"/>
        <end position="44"/>
    </location>
</feature>
<evidence type="ECO:0000256" key="1">
    <source>
        <dbReference type="SAM" id="MobiDB-lite"/>
    </source>
</evidence>
<keyword evidence="2" id="KW-1185">Reference proteome</keyword>
<organism evidence="2 3">
    <name type="scientific">Erinaceus europaeus</name>
    <name type="common">Western European hedgehog</name>
    <dbReference type="NCBI Taxonomy" id="9365"/>
    <lineage>
        <taxon>Eukaryota</taxon>
        <taxon>Metazoa</taxon>
        <taxon>Chordata</taxon>
        <taxon>Craniata</taxon>
        <taxon>Vertebrata</taxon>
        <taxon>Euteleostomi</taxon>
        <taxon>Mammalia</taxon>
        <taxon>Eutheria</taxon>
        <taxon>Laurasiatheria</taxon>
        <taxon>Eulipotyphla</taxon>
        <taxon>Erinaceidae</taxon>
        <taxon>Erinaceinae</taxon>
        <taxon>Erinaceus</taxon>
    </lineage>
</organism>
<feature type="compositionally biased region" description="Low complexity" evidence="1">
    <location>
        <begin position="52"/>
        <end position="95"/>
    </location>
</feature>
<name>A0ABM3WT78_ERIEU</name>